<keyword evidence="7" id="KW-1185">Reference proteome</keyword>
<dbReference type="Pfam" id="PF00335">
    <property type="entry name" value="Tetraspanin"/>
    <property type="match status" value="1"/>
</dbReference>
<dbReference type="EMBL" id="SUNJ01005636">
    <property type="protein sequence ID" value="TPP63467.1"/>
    <property type="molecule type" value="Genomic_DNA"/>
</dbReference>
<evidence type="ECO:0000313" key="6">
    <source>
        <dbReference type="EMBL" id="TPP63467.1"/>
    </source>
</evidence>
<dbReference type="STRING" id="46835.A0A504YZ82"/>
<evidence type="ECO:0000313" key="7">
    <source>
        <dbReference type="Proteomes" id="UP000316759"/>
    </source>
</evidence>
<name>A0A504YZ82_FASGI</name>
<sequence length="202" mass="21793">MSTSPYGCLFVGVGLIGLGSFSLTQNSGYIATLGPDLTVLPSLLIFLGALIILLSALAITGSVKPHGCLLICYSSLLFVIMLGELALGIVAIAGRETMQKRIQVEMVRAMSHYNSQVETRLGVDMIQKRGCWSALITLVRSNEGMFAGVVLSVCFLQILGILFGFLLAHRVRHSPGQRTDSPSRVKSVDDVFFEDKEVPTSN</sequence>
<comment type="subcellular location">
    <subcellularLocation>
        <location evidence="1">Membrane</location>
        <topology evidence="1">Multi-pass membrane protein</topology>
    </subcellularLocation>
</comment>
<dbReference type="PRINTS" id="PR00259">
    <property type="entry name" value="TMFOUR"/>
</dbReference>
<accession>A0A504YZ82</accession>
<feature type="transmembrane region" description="Helical" evidence="5">
    <location>
        <begin position="71"/>
        <end position="93"/>
    </location>
</feature>
<evidence type="ECO:0000256" key="3">
    <source>
        <dbReference type="ARBA" id="ARBA00022989"/>
    </source>
</evidence>
<dbReference type="GO" id="GO:0016020">
    <property type="term" value="C:membrane"/>
    <property type="evidence" value="ECO:0007669"/>
    <property type="project" value="UniProtKB-SubCell"/>
</dbReference>
<comment type="caution">
    <text evidence="6">The sequence shown here is derived from an EMBL/GenBank/DDBJ whole genome shotgun (WGS) entry which is preliminary data.</text>
</comment>
<keyword evidence="4 5" id="KW-0472">Membrane</keyword>
<evidence type="ECO:0008006" key="8">
    <source>
        <dbReference type="Google" id="ProtNLM"/>
    </source>
</evidence>
<keyword evidence="2 5" id="KW-0812">Transmembrane</keyword>
<feature type="transmembrane region" description="Helical" evidence="5">
    <location>
        <begin position="38"/>
        <end position="59"/>
    </location>
</feature>
<proteinExistence type="predicted"/>
<dbReference type="Proteomes" id="UP000316759">
    <property type="component" value="Unassembled WGS sequence"/>
</dbReference>
<evidence type="ECO:0000256" key="1">
    <source>
        <dbReference type="ARBA" id="ARBA00004141"/>
    </source>
</evidence>
<feature type="transmembrane region" description="Helical" evidence="5">
    <location>
        <begin position="145"/>
        <end position="168"/>
    </location>
</feature>
<dbReference type="OrthoDB" id="10033535at2759"/>
<organism evidence="6 7">
    <name type="scientific">Fasciola gigantica</name>
    <name type="common">Giant liver fluke</name>
    <dbReference type="NCBI Taxonomy" id="46835"/>
    <lineage>
        <taxon>Eukaryota</taxon>
        <taxon>Metazoa</taxon>
        <taxon>Spiralia</taxon>
        <taxon>Lophotrochozoa</taxon>
        <taxon>Platyhelminthes</taxon>
        <taxon>Trematoda</taxon>
        <taxon>Digenea</taxon>
        <taxon>Plagiorchiida</taxon>
        <taxon>Echinostomata</taxon>
        <taxon>Echinostomatoidea</taxon>
        <taxon>Fasciolidae</taxon>
        <taxon>Fasciola</taxon>
    </lineage>
</organism>
<dbReference type="AlphaFoldDB" id="A0A504YZ82"/>
<evidence type="ECO:0000256" key="5">
    <source>
        <dbReference type="SAM" id="Phobius"/>
    </source>
</evidence>
<protein>
    <recommendedName>
        <fullName evidence="8">Tetraspanin</fullName>
    </recommendedName>
</protein>
<dbReference type="InterPro" id="IPR018499">
    <property type="entry name" value="Tetraspanin/Peripherin"/>
</dbReference>
<evidence type="ECO:0000256" key="2">
    <source>
        <dbReference type="ARBA" id="ARBA00022692"/>
    </source>
</evidence>
<gene>
    <name evidence="6" type="ORF">FGIG_03109</name>
</gene>
<reference evidence="6 7" key="1">
    <citation type="submission" date="2019-04" db="EMBL/GenBank/DDBJ databases">
        <title>Annotation for the trematode Fasciola gigantica.</title>
        <authorList>
            <person name="Choi Y.-J."/>
        </authorList>
    </citation>
    <scope>NUCLEOTIDE SEQUENCE [LARGE SCALE GENOMIC DNA]</scope>
    <source>
        <strain evidence="6">Uganda_cow_1</strain>
    </source>
</reference>
<keyword evidence="3 5" id="KW-1133">Transmembrane helix</keyword>
<evidence type="ECO:0000256" key="4">
    <source>
        <dbReference type="ARBA" id="ARBA00023136"/>
    </source>
</evidence>